<accession>A0A177ACZ0</accession>
<feature type="domain" description="Peptidase M16 N-terminal" evidence="2">
    <location>
        <begin position="60"/>
        <end position="139"/>
    </location>
</feature>
<feature type="domain" description="Peptidase M16 C-terminal" evidence="3">
    <location>
        <begin position="198"/>
        <end position="377"/>
    </location>
</feature>
<dbReference type="FunFam" id="3.30.830.10:FF:000031">
    <property type="entry name" value="Putative zinc metalloprotease"/>
    <property type="match status" value="1"/>
</dbReference>
<proteinExistence type="predicted"/>
<dbReference type="RefSeq" id="XP_024325258.1">
    <property type="nucleotide sequence ID" value="XM_024466586.1"/>
</dbReference>
<dbReference type="Gene3D" id="3.30.830.10">
    <property type="entry name" value="Metalloenzyme, LuxS/M16 peptidase-like"/>
    <property type="match status" value="4"/>
</dbReference>
<evidence type="ECO:0000256" key="1">
    <source>
        <dbReference type="SAM" id="MobiDB-lite"/>
    </source>
</evidence>
<dbReference type="InterPro" id="IPR011765">
    <property type="entry name" value="Pept_M16_N"/>
</dbReference>
<dbReference type="Pfam" id="PF00675">
    <property type="entry name" value="Peptidase_M16"/>
    <property type="match status" value="1"/>
</dbReference>
<evidence type="ECO:0000259" key="3">
    <source>
        <dbReference type="Pfam" id="PF05193"/>
    </source>
</evidence>
<dbReference type="InterPro" id="IPR007863">
    <property type="entry name" value="Peptidase_M16_C"/>
</dbReference>
<feature type="region of interest" description="Disordered" evidence="1">
    <location>
        <begin position="1012"/>
        <end position="1051"/>
    </location>
</feature>
<feature type="compositionally biased region" description="Acidic residues" evidence="1">
    <location>
        <begin position="1021"/>
        <end position="1051"/>
    </location>
</feature>
<dbReference type="GO" id="GO:0046872">
    <property type="term" value="F:metal ion binding"/>
    <property type="evidence" value="ECO:0007669"/>
    <property type="project" value="InterPro"/>
</dbReference>
<dbReference type="AlphaFoldDB" id="A0A177ACZ0"/>
<evidence type="ECO:0000313" key="4">
    <source>
        <dbReference type="EMBL" id="OAF59976.1"/>
    </source>
</evidence>
<dbReference type="FunFam" id="3.30.830.10:FF:000015">
    <property type="entry name" value="Putative zinc metalloprotease"/>
    <property type="match status" value="1"/>
</dbReference>
<dbReference type="GeneID" id="36286012"/>
<dbReference type="EMBL" id="KV441392">
    <property type="protein sequence ID" value="OAF59976.1"/>
    <property type="molecule type" value="Genomic_DNA"/>
</dbReference>
<dbReference type="FunFam" id="3.30.830.10:FF:000042">
    <property type="entry name" value="Zinc metalloprotease, putative"/>
    <property type="match status" value="1"/>
</dbReference>
<dbReference type="InterPro" id="IPR011249">
    <property type="entry name" value="Metalloenz_LuxS/M16"/>
</dbReference>
<dbReference type="SUPFAM" id="SSF63411">
    <property type="entry name" value="LuxS/MPP-like metallohydrolase"/>
    <property type="match status" value="4"/>
</dbReference>
<evidence type="ECO:0000259" key="2">
    <source>
        <dbReference type="Pfam" id="PF00675"/>
    </source>
</evidence>
<dbReference type="Pfam" id="PF05193">
    <property type="entry name" value="Peptidase_M16_C"/>
    <property type="match status" value="1"/>
</dbReference>
<dbReference type="FunFam" id="3.30.830.10:FF:000036">
    <property type="entry name" value="Putative zinc metalloprotease"/>
    <property type="match status" value="1"/>
</dbReference>
<dbReference type="VEuPathDB" id="FungiDB:GMDG_05134"/>
<name>A0A177ACZ0_9PEZI</name>
<sequence>MSTTTPKSQFETLLQFDADYAPTRLTQYKSRRTGMQVVVVDRKGPKVQGYFTLATEIFDDSGAPHTLEHLVFMGSKSYKYKGVLDLLANRAYSNTNAWTATDHTAYTLDTAGWEGFAQILPVYLEHVIVPTLTDEGCYTEVHHVDGDGNDAGVVYSEMQGVQNNGPELMDLAARRALYPEGVGFRYETGGMMEQLRVLTAERIREFHREMYQPRNLCLVIVGEVEHANMLEILDAFEEGILGDIPKPDAPFRRPWMESPQTPALKETVLQTVEFPEEDESAGDILVGFLGPDCNDVVQTAALNVLLTYLSGSSISILENTMVEREELASSISTWWDARPNSVIWLQPTSVATEKLAAVEKRLFEVLKEVADKPLDMKYMVDCVRRERRQVMFQAESNSEFFSTNVINDFLFGKRDGSTLRDLASIKEYDVLEKWTDGEWRAFLRRWISDAKHVSILGKPSKAMSDKLKADEIARVADQKDVLGVDGLKVLAKKLEDAKAKNDAPIPQAILEQWPVPGVSSIHFIETETARAGPARSLGVKDVGAQKVIDKAKDASLFLQFEHVPSNFVLVSMLLGTSGIPVELRPLLPLFIDNFFNTPVMQNGEKIPFEAVVTDLEKDTISYAIGGGSRLGHSEGVGIVFEVEQDKYEQTIRWIRTMMLDAVFDVTRLRAALTKILADIPEAKRSGNSMAYAVDAMIHLDSKSTVKARNTLVKAVYLKRIRRLLTADPAAVIAKLETLRKSLFTFSNVRVLVVTDVNKLANPTEPWSLLSDALGAPTDLLPIEMQHQRLSPAGRAPGSLGTVVVPMPTIDSSFAISSATGPTSYTDPRIPALLVAVAYLDAVEGPLWRAIRGTGLAYGTGFSRDVDGGFMQFRVYRSPDAHKAFARSRDVVAAFASGEEPLERSLLEGAVSAIVVSLADEQATMAMAARMNFVNGVVRGVAEGYNEELLRKVREVGEREVREAMGEVLVKCFEPGKANVVVTCAPVVAEAIVKGFEADGFKTEVRALEDFRDDYGLVRNEDEGEEDEDEDEEDEDEEGGSGDESGSGEESE</sequence>
<dbReference type="OrthoDB" id="4953at2759"/>
<dbReference type="Proteomes" id="UP000077154">
    <property type="component" value="Unassembled WGS sequence"/>
</dbReference>
<dbReference type="PANTHER" id="PTHR43016:SF16">
    <property type="entry name" value="METALLOPROTEASE, PUTATIVE (AFU_ORTHOLOGUE AFUA_4G07610)-RELATED"/>
    <property type="match status" value="1"/>
</dbReference>
<reference evidence="4" key="1">
    <citation type="submission" date="2016-03" db="EMBL/GenBank/DDBJ databases">
        <title>Updated assembly of Pseudogymnoascus destructans, the fungus causing white-nose syndrome of bats.</title>
        <authorList>
            <person name="Palmer J.M."/>
            <person name="Drees K.P."/>
            <person name="Foster J.T."/>
            <person name="Lindner D.L."/>
        </authorList>
    </citation>
    <scope>NUCLEOTIDE SEQUENCE [LARGE SCALE GENOMIC DNA]</scope>
    <source>
        <strain evidence="4">20631-21</strain>
    </source>
</reference>
<protein>
    <recommendedName>
        <fullName evidence="5">Zinc metalloprotease</fullName>
    </recommendedName>
</protein>
<gene>
    <name evidence="4" type="ORF">VC83_02935</name>
</gene>
<dbReference type="eggNOG" id="KOG0961">
    <property type="taxonomic scope" value="Eukaryota"/>
</dbReference>
<dbReference type="PANTHER" id="PTHR43016">
    <property type="entry name" value="PRESEQUENCE PROTEASE"/>
    <property type="match status" value="1"/>
</dbReference>
<evidence type="ECO:0008006" key="5">
    <source>
        <dbReference type="Google" id="ProtNLM"/>
    </source>
</evidence>
<organism evidence="4">
    <name type="scientific">Pseudogymnoascus destructans</name>
    <dbReference type="NCBI Taxonomy" id="655981"/>
    <lineage>
        <taxon>Eukaryota</taxon>
        <taxon>Fungi</taxon>
        <taxon>Dikarya</taxon>
        <taxon>Ascomycota</taxon>
        <taxon>Pezizomycotina</taxon>
        <taxon>Leotiomycetes</taxon>
        <taxon>Thelebolales</taxon>
        <taxon>Thelebolaceae</taxon>
        <taxon>Pseudogymnoascus</taxon>
    </lineage>
</organism>